<feature type="compositionally biased region" description="Basic and acidic residues" evidence="1">
    <location>
        <begin position="71"/>
        <end position="88"/>
    </location>
</feature>
<dbReference type="KEGG" id="nnu:104600918"/>
<evidence type="ECO:0000313" key="2">
    <source>
        <dbReference type="Proteomes" id="UP000189703"/>
    </source>
</evidence>
<feature type="region of interest" description="Disordered" evidence="1">
    <location>
        <begin position="68"/>
        <end position="104"/>
    </location>
</feature>
<dbReference type="GeneID" id="104600918"/>
<dbReference type="AlphaFoldDB" id="A0A1U8AJH5"/>
<evidence type="ECO:0000256" key="1">
    <source>
        <dbReference type="SAM" id="MobiDB-lite"/>
    </source>
</evidence>
<organism evidence="2 3">
    <name type="scientific">Nelumbo nucifera</name>
    <name type="common">Sacred lotus</name>
    <dbReference type="NCBI Taxonomy" id="4432"/>
    <lineage>
        <taxon>Eukaryota</taxon>
        <taxon>Viridiplantae</taxon>
        <taxon>Streptophyta</taxon>
        <taxon>Embryophyta</taxon>
        <taxon>Tracheophyta</taxon>
        <taxon>Spermatophyta</taxon>
        <taxon>Magnoliopsida</taxon>
        <taxon>Proteales</taxon>
        <taxon>Nelumbonaceae</taxon>
        <taxon>Nelumbo</taxon>
    </lineage>
</organism>
<dbReference type="Proteomes" id="UP000189703">
    <property type="component" value="Unplaced"/>
</dbReference>
<accession>A0A1U8AJH5</accession>
<sequence>MALTLLPSHHLINFLCNKMVQKVSLVICILLFSAVFIPSQVAAAARELAEAPTVKKTEHSTPVVVHASPYSKEKSHNHGHADNGHRTVEAPPVTVYYPGDPIRV</sequence>
<reference evidence="3" key="1">
    <citation type="submission" date="2025-08" db="UniProtKB">
        <authorList>
            <consortium name="RefSeq"/>
        </authorList>
    </citation>
    <scope>IDENTIFICATION</scope>
</reference>
<name>A0A1U8AJH5_NELNU</name>
<proteinExistence type="predicted"/>
<gene>
    <name evidence="3" type="primary">LOC104600918</name>
</gene>
<protein>
    <submittedName>
        <fullName evidence="3">Uncharacterized protein LOC104600918</fullName>
    </submittedName>
</protein>
<dbReference type="RefSeq" id="XP_010262392.1">
    <property type="nucleotide sequence ID" value="XM_010264090.2"/>
</dbReference>
<evidence type="ECO:0000313" key="3">
    <source>
        <dbReference type="RefSeq" id="XP_010262392.1"/>
    </source>
</evidence>
<keyword evidence="2" id="KW-1185">Reference proteome</keyword>